<keyword evidence="2" id="KW-0812">Transmembrane</keyword>
<dbReference type="InterPro" id="IPR000782">
    <property type="entry name" value="FAS1_domain"/>
</dbReference>
<feature type="compositionally biased region" description="Basic and acidic residues" evidence="1">
    <location>
        <begin position="308"/>
        <end position="331"/>
    </location>
</feature>
<dbReference type="InterPro" id="IPR049326">
    <property type="entry name" value="Rhodopsin_dom_fungi"/>
</dbReference>
<dbReference type="KEGG" id="mbe:MBM_07134"/>
<feature type="domain" description="FAS1" evidence="3">
    <location>
        <begin position="859"/>
        <end position="1007"/>
    </location>
</feature>
<feature type="transmembrane region" description="Helical" evidence="2">
    <location>
        <begin position="101"/>
        <end position="128"/>
    </location>
</feature>
<keyword evidence="2" id="KW-1133">Transmembrane helix</keyword>
<evidence type="ECO:0000313" key="5">
    <source>
        <dbReference type="Proteomes" id="UP000006753"/>
    </source>
</evidence>
<feature type="transmembrane region" description="Helical" evidence="2">
    <location>
        <begin position="178"/>
        <end position="198"/>
    </location>
</feature>
<feature type="compositionally biased region" description="Pro residues" evidence="1">
    <location>
        <begin position="810"/>
        <end position="824"/>
    </location>
</feature>
<feature type="compositionally biased region" description="Basic and acidic residues" evidence="1">
    <location>
        <begin position="390"/>
        <end position="418"/>
    </location>
</feature>
<evidence type="ECO:0000259" key="3">
    <source>
        <dbReference type="PROSITE" id="PS50213"/>
    </source>
</evidence>
<dbReference type="eggNOG" id="KOG1437">
    <property type="taxonomic scope" value="Eukaryota"/>
</dbReference>
<dbReference type="InParanoid" id="K1X2A8"/>
<keyword evidence="5" id="KW-1185">Reference proteome</keyword>
<dbReference type="InterPro" id="IPR036378">
    <property type="entry name" value="FAS1_dom_sf"/>
</dbReference>
<dbReference type="PROSITE" id="PS50213">
    <property type="entry name" value="FAS1"/>
    <property type="match status" value="2"/>
</dbReference>
<dbReference type="SMART" id="SM00554">
    <property type="entry name" value="FAS1"/>
    <property type="match status" value="2"/>
</dbReference>
<dbReference type="Gene3D" id="2.30.180.10">
    <property type="entry name" value="FAS1 domain"/>
    <property type="match status" value="2"/>
</dbReference>
<evidence type="ECO:0000313" key="4">
    <source>
        <dbReference type="EMBL" id="EKD14923.1"/>
    </source>
</evidence>
<proteinExistence type="predicted"/>
<feature type="transmembrane region" description="Helical" evidence="2">
    <location>
        <begin position="60"/>
        <end position="81"/>
    </location>
</feature>
<dbReference type="GeneID" id="18763069"/>
<evidence type="ECO:0000256" key="1">
    <source>
        <dbReference type="SAM" id="MobiDB-lite"/>
    </source>
</evidence>
<organism evidence="4 5">
    <name type="scientific">Marssonina brunnea f. sp. multigermtubi (strain MB_m1)</name>
    <name type="common">Marssonina leaf spot fungus</name>
    <dbReference type="NCBI Taxonomy" id="1072389"/>
    <lineage>
        <taxon>Eukaryota</taxon>
        <taxon>Fungi</taxon>
        <taxon>Dikarya</taxon>
        <taxon>Ascomycota</taxon>
        <taxon>Pezizomycotina</taxon>
        <taxon>Leotiomycetes</taxon>
        <taxon>Helotiales</taxon>
        <taxon>Drepanopezizaceae</taxon>
        <taxon>Drepanopeziza</taxon>
    </lineage>
</organism>
<feature type="transmembrane region" description="Helical" evidence="2">
    <location>
        <begin position="26"/>
        <end position="48"/>
    </location>
</feature>
<dbReference type="Proteomes" id="UP000006753">
    <property type="component" value="Unassembled WGS sequence"/>
</dbReference>
<dbReference type="SUPFAM" id="SSF82153">
    <property type="entry name" value="FAS1 domain"/>
    <property type="match status" value="2"/>
</dbReference>
<feature type="region of interest" description="Disordered" evidence="1">
    <location>
        <begin position="383"/>
        <end position="421"/>
    </location>
</feature>
<dbReference type="Pfam" id="PF02469">
    <property type="entry name" value="Fasciclin"/>
    <property type="match status" value="2"/>
</dbReference>
<dbReference type="PANTHER" id="PTHR39614:SF2">
    <property type="entry name" value="INTEGRAL MEMBRANE PROTEIN"/>
    <property type="match status" value="1"/>
</dbReference>
<reference evidence="4 5" key="1">
    <citation type="journal article" date="2012" name="BMC Genomics">
        <title>Sequencing the genome of Marssonina brunnea reveals fungus-poplar co-evolution.</title>
        <authorList>
            <person name="Zhu S."/>
            <person name="Cao Y.-Z."/>
            <person name="Jiang C."/>
            <person name="Tan B.-Y."/>
            <person name="Wang Z."/>
            <person name="Feng S."/>
            <person name="Zhang L."/>
            <person name="Su X.-H."/>
            <person name="Brejova B."/>
            <person name="Vinar T."/>
            <person name="Xu M."/>
            <person name="Wang M.-X."/>
            <person name="Zhang S.-G."/>
            <person name="Huang M.-R."/>
            <person name="Wu R."/>
            <person name="Zhou Y."/>
        </authorList>
    </citation>
    <scope>NUCLEOTIDE SEQUENCE [LARGE SCALE GENOMIC DNA]</scope>
    <source>
        <strain evidence="4 5">MB_m1</strain>
    </source>
</reference>
<dbReference type="EMBL" id="JH921444">
    <property type="protein sequence ID" value="EKD14923.1"/>
    <property type="molecule type" value="Genomic_DNA"/>
</dbReference>
<evidence type="ECO:0000256" key="2">
    <source>
        <dbReference type="SAM" id="Phobius"/>
    </source>
</evidence>
<feature type="region of interest" description="Disordered" evidence="1">
    <location>
        <begin position="652"/>
        <end position="704"/>
    </location>
</feature>
<protein>
    <submittedName>
        <fullName evidence="4">Beta-Ig-H3/Fasciclin</fullName>
    </submittedName>
</protein>
<name>K1X2A8_MARBU</name>
<gene>
    <name evidence="4" type="ORF">MBM_07134</name>
</gene>
<feature type="region of interest" description="Disordered" evidence="1">
    <location>
        <begin position="805"/>
        <end position="829"/>
    </location>
</feature>
<feature type="transmembrane region" description="Helical" evidence="2">
    <location>
        <begin position="219"/>
        <end position="240"/>
    </location>
</feature>
<dbReference type="PANTHER" id="PTHR39614">
    <property type="entry name" value="INTEGRAL MEMBRANE PROTEIN"/>
    <property type="match status" value="1"/>
</dbReference>
<feature type="region of interest" description="Disordered" evidence="1">
    <location>
        <begin position="753"/>
        <end position="779"/>
    </location>
</feature>
<feature type="transmembrane region" description="Helical" evidence="2">
    <location>
        <begin position="140"/>
        <end position="158"/>
    </location>
</feature>
<keyword evidence="2" id="KW-0472">Membrane</keyword>
<feature type="domain" description="FAS1" evidence="3">
    <location>
        <begin position="1003"/>
        <end position="1133"/>
    </location>
</feature>
<dbReference type="AlphaFoldDB" id="K1X2A8"/>
<dbReference type="Pfam" id="PF20684">
    <property type="entry name" value="Fung_rhodopsin"/>
    <property type="match status" value="1"/>
</dbReference>
<dbReference type="OrthoDB" id="3918601at2759"/>
<sequence length="1185" mass="126469">MAFNGSRELLPGRSAPLAIVSASDQGGVVVLAAALGLALALVSILIRVSISRGIRSAADFAAATAMVFSVLQASAVFFSVSHGFGKAIDDIPFSSWVQAEMAIYISEILYLVTLWTTKCSVALLFTLLSPDRGHKIASNAILAVSTLFMIISVLMVAVRCDIAHPYLVSRQACPNLFSRWQAIAGMDITTEICLFSISTSMISSLRLSLKKKAMVDFAFGLRLLIIVPAILHLVSIPAALNSPDSNTKGVLTVTYMQIELSGAIIAATAPCLRPFTRALRAHHRAPASARKSSPGNSGCGMRTWLPPDPDRGKRARGDPRRLTPSERRGREGSSWMQCPATRWDHTEHHAVVVAGHERGCRAAPRSECGRMVIEKESRWAVDFETSEMGGAEKDDGRDRRLAKHTRDDQQPGDPERQRLGSPLPLEKTCICVKKKGRGSKTVMTDSSVIPSPATRLDTACAWKCGGGSAGYSGEFCEGEAEWIVSVPGPDFGVVTGGLPTSIVKRAEARLPVRLPTLNAWTAGQDIGARQEKFKNRTPPQAGAHPCARRRKSLYTTFLVPVQEEVKTSAVIEMDASFHELSRVPCSVLLRTAPVPYRTVPYMQRISRCTYGHPARRSFLPTPQTRQQSRTDDVLRTYRLLLIEASAQLQRPNAGFPRCNPQAASLPAKRASSQDPPRRADLKMNDFSPASPASPDPRCSKLQARDARGEMAWHGIACQHMPVHLRQGDRRGRLIGAASLGDLGICTKHELSVRDEDNNRSRKKPKRKVQTRESSLSSLTSLACRRGTNDLIFLLPLPPRSILPSIHPIQVQPPPPSPTTPPPPLSSTLNNLQARQPASIADPVRILILDPRPSILDPDPVFIHHATQAPPARRARSPLLATQPNLVNTLGSAQNITILAPSNDALDAFLKSPEGASAAARPDLVGALLTYHVLNGTYKASAFTNTPQFLPTLLTNSSFANVTGGQVVDARLRGITASIFSGLLSDSNVTTADVEFDGGVIHVINGLLTIPLPASETATTLELTSLAAALTATNLVSTVDSLSDVTIFAPSNEAFSAVSGNLSTDVVSSILTYHVVQGTVGYSSLLSNTTLPTVNGANLTITVVDGAVFVNSARVTISDVLIAGGVVHVIDSVLNPNNTSVDLSSAPSPTNPPATVTGGAGSMQAGALGMGLLFGAAAAVALMGNL</sequence>
<accession>K1X2A8</accession>
<dbReference type="HOGENOM" id="CLU_272496_0_0_1"/>
<feature type="region of interest" description="Disordered" evidence="1">
    <location>
        <begin position="283"/>
        <end position="336"/>
    </location>
</feature>